<comment type="caution">
    <text evidence="2">The sequence shown here is derived from an EMBL/GenBank/DDBJ whole genome shotgun (WGS) entry which is preliminary data.</text>
</comment>
<accession>X0T153</accession>
<evidence type="ECO:0000313" key="2">
    <source>
        <dbReference type="EMBL" id="GAF81081.1"/>
    </source>
</evidence>
<keyword evidence="1" id="KW-0472">Membrane</keyword>
<sequence>MTARDKFLALATVAISIPIVYKVSPCTAFGMAAMLLAVIYLACNEINRR</sequence>
<feature type="transmembrane region" description="Helical" evidence="1">
    <location>
        <begin position="29"/>
        <end position="47"/>
    </location>
</feature>
<protein>
    <submittedName>
        <fullName evidence="2">Uncharacterized protein</fullName>
    </submittedName>
</protein>
<keyword evidence="1" id="KW-0812">Transmembrane</keyword>
<dbReference type="AlphaFoldDB" id="X0T153"/>
<keyword evidence="1" id="KW-1133">Transmembrane helix</keyword>
<evidence type="ECO:0000256" key="1">
    <source>
        <dbReference type="SAM" id="Phobius"/>
    </source>
</evidence>
<proteinExistence type="predicted"/>
<reference evidence="2" key="1">
    <citation type="journal article" date="2014" name="Front. Microbiol.">
        <title>High frequency of phylogenetically diverse reductive dehalogenase-homologous genes in deep subseafloor sedimentary metagenomes.</title>
        <authorList>
            <person name="Kawai M."/>
            <person name="Futagami T."/>
            <person name="Toyoda A."/>
            <person name="Takaki Y."/>
            <person name="Nishi S."/>
            <person name="Hori S."/>
            <person name="Arai W."/>
            <person name="Tsubouchi T."/>
            <person name="Morono Y."/>
            <person name="Uchiyama I."/>
            <person name="Ito T."/>
            <person name="Fujiyama A."/>
            <person name="Inagaki F."/>
            <person name="Takami H."/>
        </authorList>
    </citation>
    <scope>NUCLEOTIDE SEQUENCE</scope>
    <source>
        <strain evidence="2">Expedition CK06-06</strain>
    </source>
</reference>
<dbReference type="EMBL" id="BARS01002097">
    <property type="protein sequence ID" value="GAF81081.1"/>
    <property type="molecule type" value="Genomic_DNA"/>
</dbReference>
<name>X0T153_9ZZZZ</name>
<organism evidence="2">
    <name type="scientific">marine sediment metagenome</name>
    <dbReference type="NCBI Taxonomy" id="412755"/>
    <lineage>
        <taxon>unclassified sequences</taxon>
        <taxon>metagenomes</taxon>
        <taxon>ecological metagenomes</taxon>
    </lineage>
</organism>
<gene>
    <name evidence="2" type="ORF">S01H1_03913</name>
</gene>